<dbReference type="OrthoDB" id="9800524at2"/>
<keyword evidence="9" id="KW-0238">DNA-binding</keyword>
<dbReference type="PANTHER" id="PTHR33653">
    <property type="entry name" value="RIBONUCLEASE VAPC2"/>
    <property type="match status" value="1"/>
</dbReference>
<evidence type="ECO:0000256" key="1">
    <source>
        <dbReference type="ARBA" id="ARBA00001946"/>
    </source>
</evidence>
<accession>A0A370KFI4</accession>
<name>A0A370KFI4_9HYPH</name>
<dbReference type="GO" id="GO:0003677">
    <property type="term" value="F:DNA binding"/>
    <property type="evidence" value="ECO:0007669"/>
    <property type="project" value="UniProtKB-KW"/>
</dbReference>
<dbReference type="RefSeq" id="WP_016556063.1">
    <property type="nucleotide sequence ID" value="NZ_KZ857269.1"/>
</dbReference>
<dbReference type="SUPFAM" id="SSF88723">
    <property type="entry name" value="PIN domain-like"/>
    <property type="match status" value="1"/>
</dbReference>
<dbReference type="PANTHER" id="PTHR33653:SF1">
    <property type="entry name" value="RIBONUCLEASE VAPC2"/>
    <property type="match status" value="1"/>
</dbReference>
<evidence type="ECO:0000256" key="3">
    <source>
        <dbReference type="ARBA" id="ARBA00022722"/>
    </source>
</evidence>
<dbReference type="InterPro" id="IPR029060">
    <property type="entry name" value="PIN-like_dom_sf"/>
</dbReference>
<dbReference type="GO" id="GO:0016787">
    <property type="term" value="F:hydrolase activity"/>
    <property type="evidence" value="ECO:0007669"/>
    <property type="project" value="UniProtKB-KW"/>
</dbReference>
<proteinExistence type="inferred from homology"/>
<gene>
    <name evidence="9" type="ORF">B5K06_30650</name>
</gene>
<dbReference type="Pfam" id="PF01850">
    <property type="entry name" value="PIN"/>
    <property type="match status" value="1"/>
</dbReference>
<evidence type="ECO:0000259" key="8">
    <source>
        <dbReference type="Pfam" id="PF01850"/>
    </source>
</evidence>
<dbReference type="Proteomes" id="UP000254939">
    <property type="component" value="Unassembled WGS sequence"/>
</dbReference>
<evidence type="ECO:0000256" key="6">
    <source>
        <dbReference type="ARBA" id="ARBA00022842"/>
    </source>
</evidence>
<evidence type="ECO:0000256" key="7">
    <source>
        <dbReference type="ARBA" id="ARBA00038093"/>
    </source>
</evidence>
<comment type="cofactor">
    <cofactor evidence="1">
        <name>Mg(2+)</name>
        <dbReference type="ChEBI" id="CHEBI:18420"/>
    </cofactor>
</comment>
<evidence type="ECO:0000256" key="5">
    <source>
        <dbReference type="ARBA" id="ARBA00022801"/>
    </source>
</evidence>
<evidence type="ECO:0000256" key="4">
    <source>
        <dbReference type="ARBA" id="ARBA00022723"/>
    </source>
</evidence>
<feature type="domain" description="PIN" evidence="8">
    <location>
        <begin position="3"/>
        <end position="118"/>
    </location>
</feature>
<protein>
    <submittedName>
        <fullName evidence="9">DNA-binding protein</fullName>
    </submittedName>
</protein>
<evidence type="ECO:0000313" key="9">
    <source>
        <dbReference type="EMBL" id="RDJ03163.1"/>
    </source>
</evidence>
<dbReference type="EMBL" id="NAAC01000044">
    <property type="protein sequence ID" value="RDJ03163.1"/>
    <property type="molecule type" value="Genomic_DNA"/>
</dbReference>
<keyword evidence="2" id="KW-1277">Toxin-antitoxin system</keyword>
<dbReference type="GO" id="GO:0004518">
    <property type="term" value="F:nuclease activity"/>
    <property type="evidence" value="ECO:0007669"/>
    <property type="project" value="UniProtKB-KW"/>
</dbReference>
<dbReference type="InterPro" id="IPR002716">
    <property type="entry name" value="PIN_dom"/>
</dbReference>
<comment type="caution">
    <text evidence="9">The sequence shown here is derived from an EMBL/GenBank/DDBJ whole genome shotgun (WGS) entry which is preliminary data.</text>
</comment>
<dbReference type="Gene3D" id="3.40.50.1010">
    <property type="entry name" value="5'-nuclease"/>
    <property type="match status" value="1"/>
</dbReference>
<keyword evidence="4" id="KW-0479">Metal-binding</keyword>
<evidence type="ECO:0000256" key="2">
    <source>
        <dbReference type="ARBA" id="ARBA00022649"/>
    </source>
</evidence>
<organism evidence="9 10">
    <name type="scientific">Rhizobium grahamii</name>
    <dbReference type="NCBI Taxonomy" id="1120045"/>
    <lineage>
        <taxon>Bacteria</taxon>
        <taxon>Pseudomonadati</taxon>
        <taxon>Pseudomonadota</taxon>
        <taxon>Alphaproteobacteria</taxon>
        <taxon>Hyphomicrobiales</taxon>
        <taxon>Rhizobiaceae</taxon>
        <taxon>Rhizobium/Agrobacterium group</taxon>
        <taxon>Rhizobium</taxon>
    </lineage>
</organism>
<evidence type="ECO:0000313" key="10">
    <source>
        <dbReference type="Proteomes" id="UP000254939"/>
    </source>
</evidence>
<dbReference type="GO" id="GO:0046872">
    <property type="term" value="F:metal ion binding"/>
    <property type="evidence" value="ECO:0007669"/>
    <property type="project" value="UniProtKB-KW"/>
</dbReference>
<keyword evidence="6" id="KW-0460">Magnesium</keyword>
<dbReference type="InterPro" id="IPR050556">
    <property type="entry name" value="Type_II_TA_system_RNase"/>
</dbReference>
<keyword evidence="3" id="KW-0540">Nuclease</keyword>
<reference evidence="9 10" key="1">
    <citation type="submission" date="2017-03" db="EMBL/GenBank/DDBJ databases">
        <title>Genome analysis of Rhizobial strains effectives or ineffectives for nitrogen fixation isolated from bean seeds.</title>
        <authorList>
            <person name="Peralta H."/>
            <person name="Aguilar-Vera A."/>
            <person name="Mora Y."/>
            <person name="Vargas-Lagunas C."/>
            <person name="Girard L."/>
            <person name="Mora J."/>
        </authorList>
    </citation>
    <scope>NUCLEOTIDE SEQUENCE [LARGE SCALE GENOMIC DNA]</scope>
    <source>
        <strain evidence="9 10">CCGM3</strain>
    </source>
</reference>
<sequence>MTLIDTNVLLDLVTNDRAWANWSIEQLERASIAGPLLINDVIYAEMAVRYERIEELDFFIKEGGFILTAFPREALFLAGKVFTQYRRLGGSRTGVLPDFFIGAHAAVHSLPLLTRDVRRYRSYFPTVNLISPEGSPKSGVSELKLRE</sequence>
<keyword evidence="5" id="KW-0378">Hydrolase</keyword>
<dbReference type="AlphaFoldDB" id="A0A370KFI4"/>
<comment type="similarity">
    <text evidence="7">Belongs to the PINc/VapC protein family.</text>
</comment>